<proteinExistence type="predicted"/>
<evidence type="ECO:0000313" key="2">
    <source>
        <dbReference type="Proteomes" id="UP000214596"/>
    </source>
</evidence>
<dbReference type="Proteomes" id="UP000214596">
    <property type="component" value="Unassembled WGS sequence"/>
</dbReference>
<reference evidence="1 2" key="1">
    <citation type="journal article" date="2017" name="Appl. Environ. Microbiol.">
        <title>Parallel evolution of two clades of a major Atlantic endemic Vibrio parahaemolyticus pathogen lineage by independent acquisition of related pathogenicity islands.</title>
        <authorList>
            <person name="Xu F."/>
            <person name="Gonzalez-Escalona N."/>
            <person name="Drees K.P."/>
            <person name="Sebra R.P."/>
            <person name="Cooper V.S."/>
            <person name="Jones S.H."/>
            <person name="Whistler C.A."/>
        </authorList>
    </citation>
    <scope>NUCLEOTIDE SEQUENCE [LARGE SCALE GENOMIC DNA]</scope>
    <source>
        <strain evidence="1 2">MAVP-3</strain>
    </source>
</reference>
<gene>
    <name evidence="1" type="ORF">CA163_05325</name>
</gene>
<name>A0A227JI24_VIBPH</name>
<comment type="caution">
    <text evidence="1">The sequence shown here is derived from an EMBL/GenBank/DDBJ whole genome shotgun (WGS) entry which is preliminary data.</text>
</comment>
<organism evidence="1 2">
    <name type="scientific">Vibrio parahaemolyticus</name>
    <dbReference type="NCBI Taxonomy" id="670"/>
    <lineage>
        <taxon>Bacteria</taxon>
        <taxon>Pseudomonadati</taxon>
        <taxon>Pseudomonadota</taxon>
        <taxon>Gammaproteobacteria</taxon>
        <taxon>Vibrionales</taxon>
        <taxon>Vibrionaceae</taxon>
        <taxon>Vibrio</taxon>
    </lineage>
</organism>
<protein>
    <submittedName>
        <fullName evidence="1">Conjugal transfer protein TraA</fullName>
    </submittedName>
</protein>
<accession>A0A227JI24</accession>
<dbReference type="RefSeq" id="WP_005478311.1">
    <property type="nucleotide sequence ID" value="NZ_CAMFGX010000023.1"/>
</dbReference>
<dbReference type="EMBL" id="NIXT01000186">
    <property type="protein sequence ID" value="OXE33857.1"/>
    <property type="molecule type" value="Genomic_DNA"/>
</dbReference>
<dbReference type="GeneID" id="44140092"/>
<evidence type="ECO:0000313" key="1">
    <source>
        <dbReference type="EMBL" id="OXE33857.1"/>
    </source>
</evidence>
<dbReference type="AlphaFoldDB" id="A0A227JI24"/>
<sequence>MPTISLQNVSSQATHCTTTVMMQNIMPIKKVSNKTIESAVLKAMRIATENLSSDRKEKYGI</sequence>